<dbReference type="InterPro" id="IPR006099">
    <property type="entry name" value="MeMalonylCoA_mutase_a/b_cat"/>
</dbReference>
<evidence type="ECO:0000256" key="1">
    <source>
        <dbReference type="SAM" id="MobiDB-lite"/>
    </source>
</evidence>
<gene>
    <name evidence="3" type="ORF">DJ021_00880</name>
</gene>
<dbReference type="GO" id="GO:0004494">
    <property type="term" value="F:methylmalonyl-CoA mutase activity"/>
    <property type="evidence" value="ECO:0007669"/>
    <property type="project" value="TreeGrafter"/>
</dbReference>
<dbReference type="PANTHER" id="PTHR48101">
    <property type="entry name" value="METHYLMALONYL-COA MUTASE, MITOCHONDRIAL-RELATED"/>
    <property type="match status" value="1"/>
</dbReference>
<dbReference type="PANTHER" id="PTHR48101:SF4">
    <property type="entry name" value="METHYLMALONYL-COA MUTASE, MITOCHONDRIAL"/>
    <property type="match status" value="1"/>
</dbReference>
<dbReference type="AlphaFoldDB" id="A0A328ATJ0"/>
<dbReference type="Pfam" id="PF01642">
    <property type="entry name" value="MM_CoA_mutase"/>
    <property type="match status" value="1"/>
</dbReference>
<dbReference type="InterPro" id="IPR016176">
    <property type="entry name" value="Cbl-dep_enz_cat"/>
</dbReference>
<dbReference type="OrthoDB" id="9762378at2"/>
<comment type="caution">
    <text evidence="3">The sequence shown here is derived from an EMBL/GenBank/DDBJ whole genome shotgun (WGS) entry which is preliminary data.</text>
</comment>
<reference evidence="4" key="1">
    <citation type="submission" date="2018-05" db="EMBL/GenBank/DDBJ databases">
        <authorList>
            <person name="Li X."/>
        </authorList>
    </citation>
    <scope>NUCLEOTIDE SEQUENCE [LARGE SCALE GENOMIC DNA]</scope>
    <source>
        <strain evidence="4">HKS-05</strain>
    </source>
</reference>
<dbReference type="Gene3D" id="3.20.20.240">
    <property type="entry name" value="Methylmalonyl-CoA mutase"/>
    <property type="match status" value="1"/>
</dbReference>
<name>A0A328ATJ0_9CAUL</name>
<evidence type="ECO:0000259" key="2">
    <source>
        <dbReference type="Pfam" id="PF01642"/>
    </source>
</evidence>
<evidence type="ECO:0000313" key="4">
    <source>
        <dbReference type="Proteomes" id="UP000249842"/>
    </source>
</evidence>
<feature type="region of interest" description="Disordered" evidence="1">
    <location>
        <begin position="439"/>
        <end position="475"/>
    </location>
</feature>
<dbReference type="RefSeq" id="WP_111455724.1">
    <property type="nucleotide sequence ID" value="NZ_QFYP01000001.1"/>
</dbReference>
<dbReference type="GO" id="GO:0031419">
    <property type="term" value="F:cobalamin binding"/>
    <property type="evidence" value="ECO:0007669"/>
    <property type="project" value="InterPro"/>
</dbReference>
<feature type="domain" description="Methylmalonyl-CoA mutase alpha/beta chain catalytic" evidence="2">
    <location>
        <begin position="107"/>
        <end position="427"/>
    </location>
</feature>
<dbReference type="GO" id="GO:0019678">
    <property type="term" value="P:propionate metabolic process, methylmalonyl pathway"/>
    <property type="evidence" value="ECO:0007669"/>
    <property type="project" value="TreeGrafter"/>
</dbReference>
<sequence>MVDASLLASDFPPARPEAWRALVAKTLGEAPFASLEKTTVEGLPIAPLYAPGELPSEQAFPTRPFDADRHWDVRALTAHPEPGRANAEILADLRGGAASAVVRLDPTGEHGVAVGSAEGLARVLDGVILELAPVALDAGFLGPKAADWLGAVAKASPGAKLNFHLDPLSAFAEAGASPGPIESHLVSGATVATRLADTYPHAQLFLASGRVVHEAGGGEALEVAFAAAAAVTYAKALMRAGLPMSAAFAGITLGLAADADYFLTIAKLRAARAVFARIAVACEAGPQARIEARSSRRMLTATDAWTNMIRLTAAGFGAAVGGTDAVVLGNFTDALGLPTAFARRQSRNAQLVLMEEAHVGRVADPAAGAGYVEAMTDQIARAAWATFQEIEAAGGLIAALQSGRIAREVAAANAARPEPKILGVTVFPPDQDAPVEVVRPAATPVDAPSPKLPGPDSHCPPLRPIRLSEPFEAQA</sequence>
<keyword evidence="4" id="KW-1185">Reference proteome</keyword>
<dbReference type="EMBL" id="QFYP01000001">
    <property type="protein sequence ID" value="RAK58452.1"/>
    <property type="molecule type" value="Genomic_DNA"/>
</dbReference>
<evidence type="ECO:0000313" key="3">
    <source>
        <dbReference type="EMBL" id="RAK58452.1"/>
    </source>
</evidence>
<organism evidence="3 4">
    <name type="scientific">Phenylobacterium hankyongense</name>
    <dbReference type="NCBI Taxonomy" id="1813876"/>
    <lineage>
        <taxon>Bacteria</taxon>
        <taxon>Pseudomonadati</taxon>
        <taxon>Pseudomonadota</taxon>
        <taxon>Alphaproteobacteria</taxon>
        <taxon>Caulobacterales</taxon>
        <taxon>Caulobacteraceae</taxon>
        <taxon>Phenylobacterium</taxon>
    </lineage>
</organism>
<dbReference type="SUPFAM" id="SSF51703">
    <property type="entry name" value="Cobalamin (vitamin B12)-dependent enzymes"/>
    <property type="match status" value="1"/>
</dbReference>
<dbReference type="GO" id="GO:0005737">
    <property type="term" value="C:cytoplasm"/>
    <property type="evidence" value="ECO:0007669"/>
    <property type="project" value="TreeGrafter"/>
</dbReference>
<protein>
    <submittedName>
        <fullName evidence="3">Methylmalonyl-CoA mutase</fullName>
    </submittedName>
</protein>
<accession>A0A328ATJ0</accession>
<proteinExistence type="predicted"/>
<dbReference type="Proteomes" id="UP000249842">
    <property type="component" value="Unassembled WGS sequence"/>
</dbReference>